<keyword evidence="3" id="KW-1185">Reference proteome</keyword>
<proteinExistence type="predicted"/>
<dbReference type="Proteomes" id="UP000467841">
    <property type="component" value="Unassembled WGS sequence"/>
</dbReference>
<dbReference type="OrthoDB" id="1100746at2759"/>
<dbReference type="EMBL" id="CACVBM020001151">
    <property type="protein sequence ID" value="CAA7034845.1"/>
    <property type="molecule type" value="Genomic_DNA"/>
</dbReference>
<name>A0A6D2J515_9BRAS</name>
<dbReference type="AlphaFoldDB" id="A0A6D2J515"/>
<reference evidence="2" key="1">
    <citation type="submission" date="2020-01" db="EMBL/GenBank/DDBJ databases">
        <authorList>
            <person name="Mishra B."/>
        </authorList>
    </citation>
    <scope>NUCLEOTIDE SEQUENCE [LARGE SCALE GENOMIC DNA]</scope>
</reference>
<protein>
    <submittedName>
        <fullName evidence="2">Uncharacterized protein</fullName>
    </submittedName>
</protein>
<evidence type="ECO:0000256" key="1">
    <source>
        <dbReference type="SAM" id="MobiDB-lite"/>
    </source>
</evidence>
<comment type="caution">
    <text evidence="2">The sequence shown here is derived from an EMBL/GenBank/DDBJ whole genome shotgun (WGS) entry which is preliminary data.</text>
</comment>
<feature type="compositionally biased region" description="Acidic residues" evidence="1">
    <location>
        <begin position="92"/>
        <end position="108"/>
    </location>
</feature>
<gene>
    <name evidence="2" type="ORF">MERR_LOCUS22080</name>
</gene>
<accession>A0A6D2J515</accession>
<feature type="region of interest" description="Disordered" evidence="1">
    <location>
        <begin position="92"/>
        <end position="128"/>
    </location>
</feature>
<evidence type="ECO:0000313" key="3">
    <source>
        <dbReference type="Proteomes" id="UP000467841"/>
    </source>
</evidence>
<sequence length="128" mass="14898">MITGHPSKTRNWINEYFFIRVNKASVPDLDRRYRSEWSPIFVRPDFWRTPPVNFFDDVRRLSEHGKRKWEDIAEARIKAQWARIASGGADLGEEVTADGQFGEEEEEERVGREAGGEEEGENGIRVFI</sequence>
<organism evidence="2 3">
    <name type="scientific">Microthlaspi erraticum</name>
    <dbReference type="NCBI Taxonomy" id="1685480"/>
    <lineage>
        <taxon>Eukaryota</taxon>
        <taxon>Viridiplantae</taxon>
        <taxon>Streptophyta</taxon>
        <taxon>Embryophyta</taxon>
        <taxon>Tracheophyta</taxon>
        <taxon>Spermatophyta</taxon>
        <taxon>Magnoliopsida</taxon>
        <taxon>eudicotyledons</taxon>
        <taxon>Gunneridae</taxon>
        <taxon>Pentapetalae</taxon>
        <taxon>rosids</taxon>
        <taxon>malvids</taxon>
        <taxon>Brassicales</taxon>
        <taxon>Brassicaceae</taxon>
        <taxon>Coluteocarpeae</taxon>
        <taxon>Microthlaspi</taxon>
    </lineage>
</organism>
<evidence type="ECO:0000313" key="2">
    <source>
        <dbReference type="EMBL" id="CAA7034845.1"/>
    </source>
</evidence>